<dbReference type="STRING" id="1165689.SAMN02927914_00033"/>
<dbReference type="InterPro" id="IPR001296">
    <property type="entry name" value="Glyco_trans_1"/>
</dbReference>
<name>A0A1G5UYL1_9HYPH</name>
<dbReference type="Gene3D" id="3.40.50.2000">
    <property type="entry name" value="Glycogen Phosphorylase B"/>
    <property type="match status" value="2"/>
</dbReference>
<keyword evidence="3" id="KW-0808">Transferase</keyword>
<feature type="domain" description="Glycosyl transferase family 1" evidence="1">
    <location>
        <begin position="190"/>
        <end position="355"/>
    </location>
</feature>
<dbReference type="SUPFAM" id="SSF53756">
    <property type="entry name" value="UDP-Glycosyltransferase/glycogen phosphorylase"/>
    <property type="match status" value="1"/>
</dbReference>
<dbReference type="Pfam" id="PF13439">
    <property type="entry name" value="Glyco_transf_4"/>
    <property type="match status" value="1"/>
</dbReference>
<dbReference type="PANTHER" id="PTHR45947">
    <property type="entry name" value="SULFOQUINOVOSYL TRANSFERASE SQD2"/>
    <property type="match status" value="1"/>
</dbReference>
<dbReference type="GO" id="GO:0016757">
    <property type="term" value="F:glycosyltransferase activity"/>
    <property type="evidence" value="ECO:0007669"/>
    <property type="project" value="InterPro"/>
</dbReference>
<evidence type="ECO:0000259" key="1">
    <source>
        <dbReference type="Pfam" id="PF00534"/>
    </source>
</evidence>
<protein>
    <submittedName>
        <fullName evidence="3">Glycosyltransferase involved in cell wall bisynthesis</fullName>
    </submittedName>
</protein>
<organism evidence="3 4">
    <name type="scientific">Mesorhizobium qingshengii</name>
    <dbReference type="NCBI Taxonomy" id="1165689"/>
    <lineage>
        <taxon>Bacteria</taxon>
        <taxon>Pseudomonadati</taxon>
        <taxon>Pseudomonadota</taxon>
        <taxon>Alphaproteobacteria</taxon>
        <taxon>Hyphomicrobiales</taxon>
        <taxon>Phyllobacteriaceae</taxon>
        <taxon>Mesorhizobium</taxon>
    </lineage>
</organism>
<dbReference type="InterPro" id="IPR050194">
    <property type="entry name" value="Glycosyltransferase_grp1"/>
</dbReference>
<evidence type="ECO:0000313" key="4">
    <source>
        <dbReference type="Proteomes" id="UP000198588"/>
    </source>
</evidence>
<sequence length="424" mass="45586">MKILMLTNTFTPYIGGVANSVTWLAESLRAAGHRVLIIAPEFAGAPEDETDVLRIPALQRFGGSDFSVPIPLSRSLDEALDAFQPDIVHSHHPFLLGDTALRISATRDLPIVYTYHTRYELYGHYVAQHSPVLKRLVLSLALGYCDLCDAVIAPSQSIARFLMENGVKTPVTVVPTGIDAARFDNGDGKRMRSSNNIPSDVFVVGHVGRLAPEKNLEYLTEAAKQFLTSHAGAHFLVAGSGEAMPYIQNTLTEAGLGNRVHLAGALTGPDLADAYAAMDVFAFSSHSETQGLVLVEAMAAGIPVVALDAPGAREVVADGRNGRLLPANSPADDFARALHWVVDRSVAERKTLRDAALQTSTRFSKEVTTQMALALYASTLEAHRVARAGNDNTWQAAKRGFGEEYKILRNLAHAIGDAVLATAP</sequence>
<dbReference type="PANTHER" id="PTHR45947:SF3">
    <property type="entry name" value="SULFOQUINOVOSYL TRANSFERASE SQD2"/>
    <property type="match status" value="1"/>
</dbReference>
<evidence type="ECO:0000259" key="2">
    <source>
        <dbReference type="Pfam" id="PF13439"/>
    </source>
</evidence>
<dbReference type="Proteomes" id="UP000198588">
    <property type="component" value="Unassembled WGS sequence"/>
</dbReference>
<dbReference type="RefSeq" id="WP_091574536.1">
    <property type="nucleotide sequence ID" value="NZ_FMXM01000002.1"/>
</dbReference>
<dbReference type="OrthoDB" id="9790710at2"/>
<dbReference type="EMBL" id="FMXM01000002">
    <property type="protein sequence ID" value="SDA38438.1"/>
    <property type="molecule type" value="Genomic_DNA"/>
</dbReference>
<dbReference type="Pfam" id="PF00534">
    <property type="entry name" value="Glycos_transf_1"/>
    <property type="match status" value="1"/>
</dbReference>
<gene>
    <name evidence="3" type="ORF">SAMN02927914_00033</name>
</gene>
<proteinExistence type="predicted"/>
<evidence type="ECO:0000313" key="3">
    <source>
        <dbReference type="EMBL" id="SDA38438.1"/>
    </source>
</evidence>
<dbReference type="InterPro" id="IPR028098">
    <property type="entry name" value="Glyco_trans_4-like_N"/>
</dbReference>
<dbReference type="AlphaFoldDB" id="A0A1G5UYL1"/>
<feature type="domain" description="Glycosyltransferase subfamily 4-like N-terminal" evidence="2">
    <location>
        <begin position="14"/>
        <end position="182"/>
    </location>
</feature>
<reference evidence="3 4" key="1">
    <citation type="submission" date="2016-10" db="EMBL/GenBank/DDBJ databases">
        <authorList>
            <person name="de Groot N.N."/>
        </authorList>
    </citation>
    <scope>NUCLEOTIDE SEQUENCE [LARGE SCALE GENOMIC DNA]</scope>
    <source>
        <strain evidence="3 4">CGMCC 1.12097</strain>
    </source>
</reference>
<accession>A0A1G5UYL1</accession>